<feature type="domain" description="DUF4367" evidence="3">
    <location>
        <begin position="133"/>
        <end position="179"/>
    </location>
</feature>
<proteinExistence type="predicted"/>
<dbReference type="EMBL" id="CP098755">
    <property type="protein sequence ID" value="USG65720.1"/>
    <property type="molecule type" value="Genomic_DNA"/>
</dbReference>
<accession>A0ABY4WEY5</accession>
<dbReference type="InterPro" id="IPR025377">
    <property type="entry name" value="DUF4367"/>
</dbReference>
<feature type="domain" description="DUF4367" evidence="3">
    <location>
        <begin position="301"/>
        <end position="330"/>
    </location>
</feature>
<evidence type="ECO:0000256" key="1">
    <source>
        <dbReference type="SAM" id="MobiDB-lite"/>
    </source>
</evidence>
<gene>
    <name evidence="4" type="ORF">NDK47_27090</name>
</gene>
<feature type="region of interest" description="Disordered" evidence="1">
    <location>
        <begin position="29"/>
        <end position="55"/>
    </location>
</feature>
<evidence type="ECO:0000259" key="3">
    <source>
        <dbReference type="Pfam" id="PF14285"/>
    </source>
</evidence>
<organism evidence="4 5">
    <name type="scientific">Brevibacillus ruminantium</name>
    <dbReference type="NCBI Taxonomy" id="2950604"/>
    <lineage>
        <taxon>Bacteria</taxon>
        <taxon>Bacillati</taxon>
        <taxon>Bacillota</taxon>
        <taxon>Bacilli</taxon>
        <taxon>Bacillales</taxon>
        <taxon>Paenibacillaceae</taxon>
        <taxon>Brevibacillus</taxon>
    </lineage>
</organism>
<feature type="compositionally biased region" description="Low complexity" evidence="1">
    <location>
        <begin position="37"/>
        <end position="53"/>
    </location>
</feature>
<reference evidence="4" key="1">
    <citation type="submission" date="2022-06" db="EMBL/GenBank/DDBJ databases">
        <title>Genome sequencing of Brevibacillus sp. BB3-R1.</title>
        <authorList>
            <person name="Heo J."/>
            <person name="Lee D."/>
            <person name="Won M."/>
            <person name="Han B.-H."/>
            <person name="Hong S.-B."/>
            <person name="Kwon S.-W."/>
        </authorList>
    </citation>
    <scope>NUCLEOTIDE SEQUENCE</scope>
    <source>
        <strain evidence="4">BB3-R1</strain>
    </source>
</reference>
<sequence>MKKKTNMNKQVTAFVLGALLITSIAPTSTATDWKSPSAQASASSANQAQLSQQPISSITQDKVTAISKKGGFELHFPSYIPGDKTSINLNFSEKTKHVVASFFSQAAAPFYLEMWNGDIAAESKGLTMIATNKGTSYQGTQEENFGNVNVLVWEEEKGVIYRLVSKLSQEELLKIAESVKKGVQIKLIEESSEEQVLSGLNTTSASELFGSPIQIPSYLPSSVKQESVAISCSINKSERKITIYDQAAAETGSYFSLDYEKGSLTKEYTAETKPIQLVQGTAFIGNAPLLSFTHPEIKQLPLLVWEEDGVVYTLRANTSVEELKKIAESLSK</sequence>
<feature type="signal peptide" evidence="2">
    <location>
        <begin position="1"/>
        <end position="30"/>
    </location>
</feature>
<dbReference type="RefSeq" id="WP_251872811.1">
    <property type="nucleotide sequence ID" value="NZ_CP098755.1"/>
</dbReference>
<feature type="chain" id="PRO_5047115247" evidence="2">
    <location>
        <begin position="31"/>
        <end position="332"/>
    </location>
</feature>
<protein>
    <submittedName>
        <fullName evidence="4">DUF4367 domain-containing protein</fullName>
    </submittedName>
</protein>
<evidence type="ECO:0000313" key="5">
    <source>
        <dbReference type="Proteomes" id="UP001056500"/>
    </source>
</evidence>
<dbReference type="Proteomes" id="UP001056500">
    <property type="component" value="Chromosome"/>
</dbReference>
<name>A0ABY4WEY5_9BACL</name>
<keyword evidence="2" id="KW-0732">Signal</keyword>
<evidence type="ECO:0000256" key="2">
    <source>
        <dbReference type="SAM" id="SignalP"/>
    </source>
</evidence>
<dbReference type="Pfam" id="PF14285">
    <property type="entry name" value="DUF4367"/>
    <property type="match status" value="2"/>
</dbReference>
<keyword evidence="5" id="KW-1185">Reference proteome</keyword>
<evidence type="ECO:0000313" key="4">
    <source>
        <dbReference type="EMBL" id="USG65720.1"/>
    </source>
</evidence>